<dbReference type="InterPro" id="IPR005744">
    <property type="entry name" value="Hy-lIII"/>
</dbReference>
<dbReference type="PANTHER" id="PTHR20855">
    <property type="entry name" value="ADIPOR/PROGESTIN RECEPTOR-RELATED"/>
    <property type="match status" value="1"/>
</dbReference>
<evidence type="ECO:0000256" key="7">
    <source>
        <dbReference type="PIRSR" id="PIRSR604254-1"/>
    </source>
</evidence>
<evidence type="ECO:0000256" key="9">
    <source>
        <dbReference type="SAM" id="Phobius"/>
    </source>
</evidence>
<evidence type="ECO:0000313" key="11">
    <source>
        <dbReference type="Proteomes" id="UP000789325"/>
    </source>
</evidence>
<keyword evidence="7" id="KW-0862">Zinc</keyword>
<feature type="transmembrane region" description="Helical" evidence="9">
    <location>
        <begin position="258"/>
        <end position="278"/>
    </location>
</feature>
<feature type="binding site" evidence="7">
    <location>
        <position position="188"/>
    </location>
    <ligand>
        <name>Zn(2+)</name>
        <dbReference type="ChEBI" id="CHEBI:29105"/>
    </ligand>
</feature>
<accession>A0A9D2VKX2</accession>
<feature type="binding site" evidence="7">
    <location>
        <position position="310"/>
    </location>
    <ligand>
        <name>Zn(2+)</name>
        <dbReference type="ChEBI" id="CHEBI:29105"/>
    </ligand>
</feature>
<dbReference type="Proteomes" id="UP000789325">
    <property type="component" value="Unassembled WGS sequence"/>
</dbReference>
<keyword evidence="6 9" id="KW-0472">Membrane</keyword>
<feature type="compositionally biased region" description="Low complexity" evidence="8">
    <location>
        <begin position="35"/>
        <end position="56"/>
    </location>
</feature>
<evidence type="ECO:0000256" key="1">
    <source>
        <dbReference type="ARBA" id="ARBA00004651"/>
    </source>
</evidence>
<feature type="transmembrane region" description="Helical" evidence="9">
    <location>
        <begin position="315"/>
        <end position="332"/>
    </location>
</feature>
<dbReference type="InterPro" id="IPR004254">
    <property type="entry name" value="AdipoR/HlyIII-related"/>
</dbReference>
<feature type="transmembrane region" description="Helical" evidence="9">
    <location>
        <begin position="142"/>
        <end position="159"/>
    </location>
</feature>
<comment type="caution">
    <text evidence="10">The sequence shown here is derived from an EMBL/GenBank/DDBJ whole genome shotgun (WGS) entry which is preliminary data.</text>
</comment>
<evidence type="ECO:0000256" key="4">
    <source>
        <dbReference type="ARBA" id="ARBA00022692"/>
    </source>
</evidence>
<feature type="region of interest" description="Disordered" evidence="8">
    <location>
        <begin position="1"/>
        <end position="56"/>
    </location>
</feature>
<gene>
    <name evidence="10" type="ORF">K8V16_07205</name>
</gene>
<dbReference type="Pfam" id="PF03006">
    <property type="entry name" value="HlyIII"/>
    <property type="match status" value="1"/>
</dbReference>
<reference evidence="10" key="1">
    <citation type="journal article" date="2021" name="PeerJ">
        <title>Extensive microbial diversity within the chicken gut microbiome revealed by metagenomics and culture.</title>
        <authorList>
            <person name="Gilroy R."/>
            <person name="Ravi A."/>
            <person name="Getino M."/>
            <person name="Pursley I."/>
            <person name="Horton D.L."/>
            <person name="Alikhan N.F."/>
            <person name="Baker D."/>
            <person name="Gharbi K."/>
            <person name="Hall N."/>
            <person name="Watson M."/>
            <person name="Adriaenssens E.M."/>
            <person name="Foster-Nyarko E."/>
            <person name="Jarju S."/>
            <person name="Secka A."/>
            <person name="Antonio M."/>
            <person name="Oren A."/>
            <person name="Chaudhuri R.R."/>
            <person name="La Ragione R."/>
            <person name="Hildebrand F."/>
            <person name="Pallen M.J."/>
        </authorList>
    </citation>
    <scope>NUCLEOTIDE SEQUENCE</scope>
    <source>
        <strain evidence="10">USAMLcec12-2067</strain>
    </source>
</reference>
<evidence type="ECO:0000256" key="5">
    <source>
        <dbReference type="ARBA" id="ARBA00022989"/>
    </source>
</evidence>
<evidence type="ECO:0000256" key="2">
    <source>
        <dbReference type="ARBA" id="ARBA00008488"/>
    </source>
</evidence>
<feature type="transmembrane region" description="Helical" evidence="9">
    <location>
        <begin position="284"/>
        <end position="303"/>
    </location>
</feature>
<keyword evidence="7" id="KW-0479">Metal-binding</keyword>
<keyword evidence="5 9" id="KW-1133">Transmembrane helix</keyword>
<dbReference type="GO" id="GO:0140911">
    <property type="term" value="F:pore-forming activity"/>
    <property type="evidence" value="ECO:0007669"/>
    <property type="project" value="InterPro"/>
</dbReference>
<dbReference type="NCBIfam" id="TIGR01065">
    <property type="entry name" value="hlyIII"/>
    <property type="match status" value="1"/>
</dbReference>
<keyword evidence="3" id="KW-1003">Cell membrane</keyword>
<evidence type="ECO:0000313" key="10">
    <source>
        <dbReference type="EMBL" id="HJH43568.1"/>
    </source>
</evidence>
<dbReference type="EMBL" id="DYZL01000153">
    <property type="protein sequence ID" value="HJH43568.1"/>
    <property type="molecule type" value="Genomic_DNA"/>
</dbReference>
<evidence type="ECO:0000256" key="3">
    <source>
        <dbReference type="ARBA" id="ARBA00022475"/>
    </source>
</evidence>
<sequence>MKEAETSPDAASVHPAASSRRQTGDRSSGVRRAAPETPAASAAPATSFAPAAPATPAAPAAASSASAAPPASATPAAAAASASPPAPAHGWTPSQFKPRDYAGMRAMRHETANTSASAANKERNVREYTLGEEIANSVTHGLGALLAIAAIPVLVVRSLDSGGGVYLFAALVYTLTMLLEYTMSTLYHAIAQDKAKRVFKVLDHSCIYLFIAGSYTPFCLISLAPYGGGWLCAFVWALALAGVACEAFWVFRPRWISAVLYLLLGWCVVGFLPSLLAAVPATGLWLLVAGGVCYSIGCIFYVLKKLPYMHSVFHLWVLAGSILQFLAIALYVM</sequence>
<feature type="transmembrane region" description="Helical" evidence="9">
    <location>
        <begin position="233"/>
        <end position="251"/>
    </location>
</feature>
<dbReference type="AlphaFoldDB" id="A0A9D2VKX2"/>
<dbReference type="GO" id="GO:0046872">
    <property type="term" value="F:metal ion binding"/>
    <property type="evidence" value="ECO:0007669"/>
    <property type="project" value="UniProtKB-KW"/>
</dbReference>
<comment type="subcellular location">
    <subcellularLocation>
        <location evidence="1">Cell membrane</location>
        <topology evidence="1">Multi-pass membrane protein</topology>
    </subcellularLocation>
</comment>
<dbReference type="GO" id="GO:0005886">
    <property type="term" value="C:plasma membrane"/>
    <property type="evidence" value="ECO:0007669"/>
    <property type="project" value="UniProtKB-SubCell"/>
</dbReference>
<protein>
    <submittedName>
        <fullName evidence="10">Hemolysin III family protein</fullName>
    </submittedName>
</protein>
<organism evidence="10 11">
    <name type="scientific">Rubneribacter badeniensis</name>
    <dbReference type="NCBI Taxonomy" id="2070688"/>
    <lineage>
        <taxon>Bacteria</taxon>
        <taxon>Bacillati</taxon>
        <taxon>Actinomycetota</taxon>
        <taxon>Coriobacteriia</taxon>
        <taxon>Eggerthellales</taxon>
        <taxon>Eggerthellaceae</taxon>
        <taxon>Rubneribacter</taxon>
    </lineage>
</organism>
<dbReference type="PANTHER" id="PTHR20855:SF3">
    <property type="entry name" value="LD03007P"/>
    <property type="match status" value="1"/>
</dbReference>
<evidence type="ECO:0000256" key="8">
    <source>
        <dbReference type="SAM" id="MobiDB-lite"/>
    </source>
</evidence>
<proteinExistence type="inferred from homology"/>
<evidence type="ECO:0000256" key="6">
    <source>
        <dbReference type="ARBA" id="ARBA00023136"/>
    </source>
</evidence>
<reference evidence="10" key="2">
    <citation type="submission" date="2021-09" db="EMBL/GenBank/DDBJ databases">
        <authorList>
            <person name="Gilroy R."/>
        </authorList>
    </citation>
    <scope>NUCLEOTIDE SEQUENCE</scope>
    <source>
        <strain evidence="10">USAMLcec12-2067</strain>
    </source>
</reference>
<keyword evidence="4 9" id="KW-0812">Transmembrane</keyword>
<comment type="similarity">
    <text evidence="2">Belongs to the UPF0073 (Hly-III) family.</text>
</comment>
<feature type="binding site" evidence="7">
    <location>
        <position position="314"/>
    </location>
    <ligand>
        <name>Zn(2+)</name>
        <dbReference type="ChEBI" id="CHEBI:29105"/>
    </ligand>
</feature>
<feature type="region of interest" description="Disordered" evidence="8">
    <location>
        <begin position="76"/>
        <end position="98"/>
    </location>
</feature>
<feature type="transmembrane region" description="Helical" evidence="9">
    <location>
        <begin position="207"/>
        <end position="227"/>
    </location>
</feature>
<name>A0A9D2VKX2_9ACTN</name>
<feature type="transmembrane region" description="Helical" evidence="9">
    <location>
        <begin position="165"/>
        <end position="187"/>
    </location>
</feature>